<reference evidence="3 4" key="1">
    <citation type="submission" date="2020-03" db="EMBL/GenBank/DDBJ databases">
        <title>Genomic Encyclopedia of Type Strains, Phase IV (KMG-IV): sequencing the most valuable type-strain genomes for metagenomic binning, comparative biology and taxonomic classification.</title>
        <authorList>
            <person name="Goeker M."/>
        </authorList>
    </citation>
    <scope>NUCLEOTIDE SEQUENCE [LARGE SCALE GENOMIC DNA]</scope>
    <source>
        <strain evidence="3 4">DSM 19867</strain>
    </source>
</reference>
<keyword evidence="4" id="KW-1185">Reference proteome</keyword>
<dbReference type="Proteomes" id="UP000570514">
    <property type="component" value="Unassembled WGS sequence"/>
</dbReference>
<dbReference type="NCBIfam" id="NF033537">
    <property type="entry name" value="lasso_biosyn_B2"/>
    <property type="match status" value="1"/>
</dbReference>
<sequence length="168" mass="18478">MLPSAKKLTESKLLRNRAAWLQRFARLSRQQRILLLEASLLLVIMRLGIGVFPFRALAATSGKCVSPDHPVPEPSTPKLPGDAAATAMKISWAVRCASRRLPFKFVCLPQAMAANWMLRRRKLRPVLHLGIKASPNAPMQAHAWLDCDGVPVTGYPVAAGFGEVAKFQ</sequence>
<comment type="caution">
    <text evidence="3">The sequence shown here is derived from an EMBL/GenBank/DDBJ whole genome shotgun (WGS) entry which is preliminary data.</text>
</comment>
<protein>
    <recommendedName>
        <fullName evidence="2">Microcin J25-processing protein McjB C-terminal domain-containing protein</fullName>
    </recommendedName>
</protein>
<dbReference type="InterPro" id="IPR032708">
    <property type="entry name" value="McjB_C"/>
</dbReference>
<evidence type="ECO:0000313" key="3">
    <source>
        <dbReference type="EMBL" id="NIK88950.1"/>
    </source>
</evidence>
<evidence type="ECO:0000259" key="2">
    <source>
        <dbReference type="Pfam" id="PF13471"/>
    </source>
</evidence>
<gene>
    <name evidence="3" type="ORF">FHS83_002268</name>
</gene>
<evidence type="ECO:0000313" key="4">
    <source>
        <dbReference type="Proteomes" id="UP000570514"/>
    </source>
</evidence>
<dbReference type="AlphaFoldDB" id="A0A846N1D9"/>
<dbReference type="EMBL" id="JAASRM010000001">
    <property type="protein sequence ID" value="NIK88950.1"/>
    <property type="molecule type" value="Genomic_DNA"/>
</dbReference>
<keyword evidence="1" id="KW-0472">Membrane</keyword>
<dbReference type="RefSeq" id="WP_167083080.1">
    <property type="nucleotide sequence ID" value="NZ_JAASRM010000001.1"/>
</dbReference>
<proteinExistence type="predicted"/>
<feature type="domain" description="Microcin J25-processing protein McjB C-terminal" evidence="2">
    <location>
        <begin position="52"/>
        <end position="160"/>
    </location>
</feature>
<keyword evidence="1" id="KW-1133">Transmembrane helix</keyword>
<evidence type="ECO:0000256" key="1">
    <source>
        <dbReference type="SAM" id="Phobius"/>
    </source>
</evidence>
<organism evidence="3 4">
    <name type="scientific">Rhizomicrobium palustre</name>
    <dbReference type="NCBI Taxonomy" id="189966"/>
    <lineage>
        <taxon>Bacteria</taxon>
        <taxon>Pseudomonadati</taxon>
        <taxon>Pseudomonadota</taxon>
        <taxon>Alphaproteobacteria</taxon>
        <taxon>Micropepsales</taxon>
        <taxon>Micropepsaceae</taxon>
        <taxon>Rhizomicrobium</taxon>
    </lineage>
</organism>
<keyword evidence="1" id="KW-0812">Transmembrane</keyword>
<name>A0A846N1D9_9PROT</name>
<feature type="transmembrane region" description="Helical" evidence="1">
    <location>
        <begin position="33"/>
        <end position="54"/>
    </location>
</feature>
<dbReference type="Pfam" id="PF13471">
    <property type="entry name" value="Transglut_core3"/>
    <property type="match status" value="1"/>
</dbReference>
<dbReference type="InterPro" id="IPR053521">
    <property type="entry name" value="McjB-like"/>
</dbReference>
<accession>A0A846N1D9</accession>